<keyword evidence="5" id="KW-1185">Reference proteome</keyword>
<dbReference type="InterPro" id="IPR001394">
    <property type="entry name" value="Peptidase_C19_UCH"/>
</dbReference>
<comment type="similarity">
    <text evidence="1">Belongs to the peptidase C19 family.</text>
</comment>
<feature type="region of interest" description="Disordered" evidence="2">
    <location>
        <begin position="788"/>
        <end position="807"/>
    </location>
</feature>
<feature type="compositionally biased region" description="Pro residues" evidence="2">
    <location>
        <begin position="792"/>
        <end position="802"/>
    </location>
</feature>
<feature type="region of interest" description="Disordered" evidence="2">
    <location>
        <begin position="1375"/>
        <end position="1423"/>
    </location>
</feature>
<reference evidence="4" key="2">
    <citation type="submission" date="2015-03" db="UniProtKB">
        <authorList>
            <consortium name="EnsemblPlants"/>
        </authorList>
    </citation>
    <scope>IDENTIFICATION</scope>
</reference>
<dbReference type="EnsemblPlants" id="OBART08G21250.1">
    <property type="protein sequence ID" value="OBART08G21250.1"/>
    <property type="gene ID" value="OBART08G21250"/>
</dbReference>
<protein>
    <submittedName>
        <fullName evidence="4">Ubiquitinyl hydrolase 1</fullName>
    </submittedName>
</protein>
<evidence type="ECO:0000256" key="2">
    <source>
        <dbReference type="SAM" id="MobiDB-lite"/>
    </source>
</evidence>
<evidence type="ECO:0000259" key="3">
    <source>
        <dbReference type="PROSITE" id="PS50235"/>
    </source>
</evidence>
<feature type="region of interest" description="Disordered" evidence="2">
    <location>
        <begin position="629"/>
        <end position="659"/>
    </location>
</feature>
<feature type="region of interest" description="Disordered" evidence="2">
    <location>
        <begin position="1"/>
        <end position="57"/>
    </location>
</feature>
<organism evidence="4">
    <name type="scientific">Oryza barthii</name>
    <dbReference type="NCBI Taxonomy" id="65489"/>
    <lineage>
        <taxon>Eukaryota</taxon>
        <taxon>Viridiplantae</taxon>
        <taxon>Streptophyta</taxon>
        <taxon>Embryophyta</taxon>
        <taxon>Tracheophyta</taxon>
        <taxon>Spermatophyta</taxon>
        <taxon>Magnoliopsida</taxon>
        <taxon>Liliopsida</taxon>
        <taxon>Poales</taxon>
        <taxon>Poaceae</taxon>
        <taxon>BOP clade</taxon>
        <taxon>Oryzoideae</taxon>
        <taxon>Oryzeae</taxon>
        <taxon>Oryzinae</taxon>
        <taxon>Oryza</taxon>
    </lineage>
</organism>
<evidence type="ECO:0000313" key="4">
    <source>
        <dbReference type="EnsemblPlants" id="OBART08G21250.1"/>
    </source>
</evidence>
<dbReference type="Proteomes" id="UP000026960">
    <property type="component" value="Chromosome 8"/>
</dbReference>
<dbReference type="InterPro" id="IPR028889">
    <property type="entry name" value="USP"/>
</dbReference>
<dbReference type="SUPFAM" id="SSF57850">
    <property type="entry name" value="RING/U-box"/>
    <property type="match status" value="3"/>
</dbReference>
<feature type="region of interest" description="Disordered" evidence="2">
    <location>
        <begin position="908"/>
        <end position="928"/>
    </location>
</feature>
<feature type="compositionally biased region" description="Polar residues" evidence="2">
    <location>
        <begin position="714"/>
        <end position="723"/>
    </location>
</feature>
<dbReference type="InterPro" id="IPR038765">
    <property type="entry name" value="Papain-like_cys_pep_sf"/>
</dbReference>
<dbReference type="GO" id="GO:0016579">
    <property type="term" value="P:protein deubiquitination"/>
    <property type="evidence" value="ECO:0007669"/>
    <property type="project" value="InterPro"/>
</dbReference>
<dbReference type="Gene3D" id="3.90.70.10">
    <property type="entry name" value="Cysteine proteinases"/>
    <property type="match status" value="4"/>
</dbReference>
<dbReference type="eggNOG" id="KOG1873">
    <property type="taxonomic scope" value="Eukaryota"/>
</dbReference>
<feature type="domain" description="USP" evidence="3">
    <location>
        <begin position="303"/>
        <end position="883"/>
    </location>
</feature>
<dbReference type="InterPro" id="IPR018200">
    <property type="entry name" value="USP_CS"/>
</dbReference>
<feature type="compositionally biased region" description="Polar residues" evidence="2">
    <location>
        <begin position="1405"/>
        <end position="1418"/>
    </location>
</feature>
<feature type="compositionally biased region" description="Basic and acidic residues" evidence="2">
    <location>
        <begin position="1647"/>
        <end position="1666"/>
    </location>
</feature>
<dbReference type="PANTHER" id="PTHR24006:SF807">
    <property type="entry name" value="OS08G0527100 PROTEIN"/>
    <property type="match status" value="1"/>
</dbReference>
<reference evidence="4" key="1">
    <citation type="journal article" date="2009" name="Rice">
        <title>De Novo Next Generation Sequencing of Plant Genomes.</title>
        <authorList>
            <person name="Rounsley S."/>
            <person name="Marri P.R."/>
            <person name="Yu Y."/>
            <person name="He R."/>
            <person name="Sisneros N."/>
            <person name="Goicoechea J.L."/>
            <person name="Lee S.J."/>
            <person name="Angelova A."/>
            <person name="Kudrna D."/>
            <person name="Luo M."/>
            <person name="Affourtit J."/>
            <person name="Desany B."/>
            <person name="Knight J."/>
            <person name="Niazi F."/>
            <person name="Egholm M."/>
            <person name="Wing R.A."/>
        </authorList>
    </citation>
    <scope>NUCLEOTIDE SEQUENCE [LARGE SCALE GENOMIC DNA]</scope>
    <source>
        <strain evidence="4">cv. IRGC 105608</strain>
    </source>
</reference>
<dbReference type="PANTHER" id="PTHR24006">
    <property type="entry name" value="UBIQUITIN CARBOXYL-TERMINAL HYDROLASE"/>
    <property type="match status" value="1"/>
</dbReference>
<dbReference type="Gramene" id="OBART08G21250.1">
    <property type="protein sequence ID" value="OBART08G21250.1"/>
    <property type="gene ID" value="OBART08G21250"/>
</dbReference>
<dbReference type="PROSITE" id="PS00972">
    <property type="entry name" value="USP_1"/>
    <property type="match status" value="2"/>
</dbReference>
<dbReference type="GO" id="GO:0005829">
    <property type="term" value="C:cytosol"/>
    <property type="evidence" value="ECO:0007669"/>
    <property type="project" value="TreeGrafter"/>
</dbReference>
<sequence length="1791" mass="197317">MDDDKASKGRPLKSPRKDLDPLAAATPDPGCGETAPPEVSKPKEKAAAPTSNTEEGLCPHLERFEEDMAMFVSRLMASKFTPSCQRLMCDSKVDKSSIMVCIDCSLPFCIGDGTMNKPQGHAQEHAQFYAHLEKHCVAALFSKPDTLYCFICERCLNLEMSDMEAESDSSSDQVGCEHFVLDEEEITLIVSEIFASKNVPACQHPGCTITGNTHIMVCTGCNKHFCTRAEAMKKPYGHARLHAQKCEHHWVGLWYSNPYMGYCFKCEFEWILGAPNAERGMVFGKEAFDQESGLAKRHGCVIRGIPNLGNTCYVNALLQCLFVLEKLRARMLASDAPSGFVGSALKELFQEVNSVNNAQRPLNPTKFLDRVRMLNAQFAGSDMEDSYELLCFVQNQLEKEEKSMIPAVSTTVVDSIFRVQLSATVSCRRCSYNSVSHEVMYDLSVPLPSRNISCMSREKIGIKLFPKVDMSNTEIVQAIAEGRDSHITGFDLGDVDKEKPSEPLEVDSVEVEQHSQSKDGVHVPSQIQKDEVPGEIIQAPTKADDLGKNYNAGLEYTPSEPEVSIEAKKNVCSVEGSAEDKGKAQFSNMAYGKAKDNNSLASIEECLELHFEAEMVEWKCENCSEIARRRSTTSGKDSEQMMASTSENKIIDGDQTEQSDKIACQSEQYSNLDSGEQDLASDNTANKKNECHEGVQEVVPSCLAAEELANQLSGQGQNASSLDQVKLDHSADQVGPNQKEREDRYQGGIQTRFINKLPPVFAIHLKRSQLTGKVRGHVSFEEILDVGQFMDPSPPPPNPPNATSPSPSQLLGLLVVVVVAGRRGSRAGRFRGMDEEKASKGRPLNAPRLDLDLNLDLFAAAVPDPGCGDTASPEASMPEEKASEGRPLKAPRLDLDLNLLAPAVPDPGCGDPALPGASKPGEKAAATTSNTDEELCAHFVRFEEDMVQFISKLRSSKFAARCEHYLCENKVEKSSILVCIDCSLPFCIGDGTMDKPQGHARWHADLEQHCVAALFSKPDTLYCFICERCLNMEVDDTESESDRAECRHLLDEEDVTLIVSEVTTSKNIPACQHPGCKINGRTRIMVCTGCNKHFCTRAEAKKKPHGHARLHARKFEHHWVGLWYSDPYKGYCFKCEFDLTLSALTVEQGMVFGKELFGQESGLVKGHGCVIRGMPNLGNTCYINALLQCLFVLGKLRARMLAPDAPSYILGYELKELFQEVNNVDNAQLQLNPTKFFACIRVLDARFISSDMQDSHELLCFLLNELDKEEKSMVPPVSPTVVDSIFCVQLSATISCSHCSYNSVSHEVMYELSVPLPSERPPPKSIASPPRDISCMSREKTGIKLFPEVDTSNTEIVKAIAEGSVSHIASLELGDVDKEKTSEPLDGDSVEVEQRSPSKADDLGQNDNAGFENTSGEPQVSIEAKKNACSVEGASEDKGKAQFSNMAYGKAKDNDSLASIEECLALFFKEELLEWRCDNCSGVSHHLSTTGSKDGEQIMASTNENTIIDRDQTVQLDKVARQSEQSKNLESLALECTSSKQPHGSDSERKAMLAMDSITEGINTLPPVKHTYSLRSRGRPPSHNKITSGMIHGEQDLASDNIANKKTDCHERVQEAVSSCLPAEEPDDLLSGQENTSSLDQGKWKQVKVDHSADQVDAKQKERENRNQGGIQTRVINKLPPVLAIHLKRSKETGKVRGHVNFEEILDVGQFMDPSSEDKDNSSYHLVGVIEHIGPSTSSGHMVAYVRPNQEQPDGGTSPWYRASDTDIRQVSLEEVLKCEASLFFYERIGG</sequence>
<dbReference type="FunFam" id="3.90.70.10:FF:000276">
    <property type="entry name" value="Ubiquitinyl hydrolase 1"/>
    <property type="match status" value="1"/>
</dbReference>
<dbReference type="SUPFAM" id="SSF54001">
    <property type="entry name" value="Cysteine proteinases"/>
    <property type="match status" value="2"/>
</dbReference>
<feature type="region of interest" description="Disordered" evidence="2">
    <location>
        <begin position="714"/>
        <end position="744"/>
    </location>
</feature>
<feature type="region of interest" description="Disordered" evidence="2">
    <location>
        <begin position="1624"/>
        <end position="1672"/>
    </location>
</feature>
<dbReference type="InterPro" id="IPR050164">
    <property type="entry name" value="Peptidase_C19"/>
</dbReference>
<dbReference type="FunFam" id="3.90.70.10:FF:000155">
    <property type="entry name" value="Ubiquitinyl hydrolase 1"/>
    <property type="match status" value="1"/>
</dbReference>
<dbReference type="PROSITE" id="PS50235">
    <property type="entry name" value="USP_3"/>
    <property type="match status" value="2"/>
</dbReference>
<evidence type="ECO:0000313" key="5">
    <source>
        <dbReference type="Proteomes" id="UP000026960"/>
    </source>
</evidence>
<dbReference type="PaxDb" id="65489-OBART08G21250.1"/>
<dbReference type="HOGENOM" id="CLU_244128_0_0_1"/>
<proteinExistence type="inferred from homology"/>
<evidence type="ECO:0000256" key="1">
    <source>
        <dbReference type="ARBA" id="ARBA00009085"/>
    </source>
</evidence>
<feature type="region of interest" description="Disordered" evidence="2">
    <location>
        <begin position="864"/>
        <end position="888"/>
    </location>
</feature>
<dbReference type="FunFam" id="3.90.70.10:FF:000174">
    <property type="entry name" value="Ubiquitinyl hydrolase 1"/>
    <property type="match status" value="1"/>
</dbReference>
<feature type="compositionally biased region" description="Basic and acidic residues" evidence="2">
    <location>
        <begin position="878"/>
        <end position="888"/>
    </location>
</feature>
<feature type="domain" description="USP" evidence="3">
    <location>
        <begin position="1172"/>
        <end position="1789"/>
    </location>
</feature>
<accession>A0A0D3H2E4</accession>
<dbReference type="Pfam" id="PF00443">
    <property type="entry name" value="UCH"/>
    <property type="match status" value="2"/>
</dbReference>
<dbReference type="STRING" id="65489.A0A0D3H2E4"/>
<name>A0A0D3H2E4_9ORYZ</name>
<dbReference type="GO" id="GO:0004843">
    <property type="term" value="F:cysteine-type deubiquitinase activity"/>
    <property type="evidence" value="ECO:0007669"/>
    <property type="project" value="InterPro"/>
</dbReference>
<dbReference type="GO" id="GO:0005634">
    <property type="term" value="C:nucleus"/>
    <property type="evidence" value="ECO:0007669"/>
    <property type="project" value="TreeGrafter"/>
</dbReference>
<feature type="region of interest" description="Disordered" evidence="2">
    <location>
        <begin position="1530"/>
        <end position="1549"/>
    </location>
</feature>
<dbReference type="FunFam" id="3.90.70.10:FF:000166">
    <property type="entry name" value="Ubiquitinyl hydrolase 1"/>
    <property type="match status" value="1"/>
</dbReference>
<feature type="compositionally biased region" description="Basic and acidic residues" evidence="2">
    <location>
        <begin position="1392"/>
        <end position="1402"/>
    </location>
</feature>